<evidence type="ECO:0000256" key="2">
    <source>
        <dbReference type="ARBA" id="ARBA00018706"/>
    </source>
</evidence>
<dbReference type="eggNOG" id="KOG2750">
    <property type="taxonomic scope" value="Eukaryota"/>
</dbReference>
<feature type="compositionally biased region" description="Acidic residues" evidence="8">
    <location>
        <begin position="15"/>
        <end position="24"/>
    </location>
</feature>
<evidence type="ECO:0000256" key="8">
    <source>
        <dbReference type="SAM" id="MobiDB-lite"/>
    </source>
</evidence>
<dbReference type="PANTHER" id="PTHR12755:SF3">
    <property type="entry name" value="POLYNUCLEOTIDE 5'-HYDROXYL-KINASE NOL9"/>
    <property type="match status" value="1"/>
</dbReference>
<keyword evidence="6" id="KW-0418">Kinase</keyword>
<evidence type="ECO:0000259" key="9">
    <source>
        <dbReference type="Pfam" id="PF16575"/>
    </source>
</evidence>
<dbReference type="PhylomeDB" id="A7TP45"/>
<evidence type="ECO:0000256" key="7">
    <source>
        <dbReference type="ARBA" id="ARBA00022840"/>
    </source>
</evidence>
<evidence type="ECO:0000313" key="10">
    <source>
        <dbReference type="EMBL" id="EDO15955.1"/>
    </source>
</evidence>
<dbReference type="RefSeq" id="XP_001643813.1">
    <property type="nucleotide sequence ID" value="XM_001643763.1"/>
</dbReference>
<feature type="region of interest" description="Disordered" evidence="8">
    <location>
        <begin position="1"/>
        <end position="59"/>
    </location>
</feature>
<keyword evidence="5" id="KW-0547">Nucleotide-binding</keyword>
<sequence length="635" mass="72645">MSNTNLSDILRYSADESESSDSDTETVSSSKLVAHPRKFDSSSDEGQYDSDDQNDTNKLNSSNIFRPLLDYNIITINQSDNSILIGLTQKQRIFISGIFNLQVVKGGIVYNNVHYNASKKIYTVWHPLSNSIPSINSSHYAGWEESLHLPYKYKNIAKDRLDAFPCILKINNSNFETLLEVCNLFPESRYLWKLKNGTNQSFSSDTATYDILNKDIDPFIPLEISQNWVSVIEKLNVAHKNSQYDMRVLALGGKNSGKSTFLRLLRETFNNTISENQIENDMLYLDFDPGQCEVSEPECISLSKLKPNNEILGNSLSIHYQEMLDQIYIGSSSPQDMPSKYLEAINSIIQSFEDQSFMGTSLLNLPGWIKGFGLNIINHVINSFKPTHIILLESNSTKSSFSDLVIPDYFSSDLNEHYQPIVYNILANTINSNNSPTSKFQANQIRTYKMITYMHTIQKSYQGLKFDFNPLISKAPIQVSFGEAGIRGFQFTEEFRKLNENDIKGSLEGTIVALHSLNSKELMDITYAGKFPLIDNEIKDKTYISLLLIHSIDVEKKLMNIYIPDHKLGILKSNCDKIWIIVRNKTETPIQELYSDNLELQNATEIPYISTERRKKYEHVWKVRKNVLRRGHHMK</sequence>
<keyword evidence="11" id="KW-1185">Reference proteome</keyword>
<dbReference type="GeneID" id="5544082"/>
<evidence type="ECO:0000313" key="11">
    <source>
        <dbReference type="Proteomes" id="UP000000267"/>
    </source>
</evidence>
<gene>
    <name evidence="10" type="ORF">Kpol_1044p14</name>
</gene>
<keyword evidence="7" id="KW-0067">ATP-binding</keyword>
<proteinExistence type="inferred from homology"/>
<comment type="similarity">
    <text evidence="1">Belongs to the Clp1 family. NOL9/GRC3 subfamily.</text>
</comment>
<dbReference type="HOGENOM" id="CLU_010345_1_1_1"/>
<keyword evidence="4" id="KW-0808">Transferase</keyword>
<evidence type="ECO:0000256" key="6">
    <source>
        <dbReference type="ARBA" id="ARBA00022777"/>
    </source>
</evidence>
<dbReference type="STRING" id="436907.A7TP45"/>
<dbReference type="OMA" id="EHVWKVR"/>
<evidence type="ECO:0000256" key="5">
    <source>
        <dbReference type="ARBA" id="ARBA00022741"/>
    </source>
</evidence>
<dbReference type="InterPro" id="IPR045116">
    <property type="entry name" value="Clp1/Grc3"/>
</dbReference>
<evidence type="ECO:0000256" key="3">
    <source>
        <dbReference type="ARBA" id="ARBA00019824"/>
    </source>
</evidence>
<accession>A7TP45</accession>
<organism evidence="11">
    <name type="scientific">Vanderwaltozyma polyspora (strain ATCC 22028 / DSM 70294 / BCRC 21397 / CBS 2163 / NBRC 10782 / NRRL Y-8283 / UCD 57-17)</name>
    <name type="common">Kluyveromyces polysporus</name>
    <dbReference type="NCBI Taxonomy" id="436907"/>
    <lineage>
        <taxon>Eukaryota</taxon>
        <taxon>Fungi</taxon>
        <taxon>Dikarya</taxon>
        <taxon>Ascomycota</taxon>
        <taxon>Saccharomycotina</taxon>
        <taxon>Saccharomycetes</taxon>
        <taxon>Saccharomycetales</taxon>
        <taxon>Saccharomycetaceae</taxon>
        <taxon>Vanderwaltozyma</taxon>
    </lineage>
</organism>
<dbReference type="Gene3D" id="3.40.50.300">
    <property type="entry name" value="P-loop containing nucleotide triphosphate hydrolases"/>
    <property type="match status" value="1"/>
</dbReference>
<dbReference type="FunCoup" id="A7TP45">
    <property type="interactions" value="159"/>
</dbReference>
<protein>
    <recommendedName>
        <fullName evidence="3">Polynucleotide 5'-hydroxyl-kinase GRC3</fullName>
    </recommendedName>
    <alternativeName>
        <fullName evidence="2">Polynucleotide 5'-hydroxyl-kinase grc3</fullName>
    </alternativeName>
</protein>
<evidence type="ECO:0000256" key="4">
    <source>
        <dbReference type="ARBA" id="ARBA00022679"/>
    </source>
</evidence>
<dbReference type="PANTHER" id="PTHR12755">
    <property type="entry name" value="CLEAVAGE/POLYADENYLATION FACTOR IA SUBUNIT CLP1P"/>
    <property type="match status" value="1"/>
</dbReference>
<dbReference type="InParanoid" id="A7TP45"/>
<dbReference type="Pfam" id="PF16575">
    <property type="entry name" value="CLP1_P"/>
    <property type="match status" value="1"/>
</dbReference>
<dbReference type="GO" id="GO:0030874">
    <property type="term" value="C:nucleolar chromatin"/>
    <property type="evidence" value="ECO:0007669"/>
    <property type="project" value="EnsemblFungi"/>
</dbReference>
<dbReference type="InterPro" id="IPR027417">
    <property type="entry name" value="P-loop_NTPase"/>
</dbReference>
<dbReference type="AlphaFoldDB" id="A7TP45"/>
<feature type="domain" description="Clp1 P-loop" evidence="9">
    <location>
        <begin position="252"/>
        <end position="404"/>
    </location>
</feature>
<name>A7TP45_VANPO</name>
<dbReference type="GO" id="GO:0000448">
    <property type="term" value="P:cleavage in ITS2 between 5.8S rRNA and LSU-rRNA of tricistronic rRNA transcript (SSU-rRNA, 5.8S rRNA, LSU-rRNA)"/>
    <property type="evidence" value="ECO:0007669"/>
    <property type="project" value="EnsemblFungi"/>
</dbReference>
<reference evidence="10 11" key="1">
    <citation type="journal article" date="2007" name="Proc. Natl. Acad. Sci. U.S.A.">
        <title>Independent sorting-out of thousands of duplicated gene pairs in two yeast species descended from a whole-genome duplication.</title>
        <authorList>
            <person name="Scannell D.R."/>
            <person name="Frank A.C."/>
            <person name="Conant G.C."/>
            <person name="Byrne K.P."/>
            <person name="Woolfit M."/>
            <person name="Wolfe K.H."/>
        </authorList>
    </citation>
    <scope>NUCLEOTIDE SEQUENCE [LARGE SCALE GENOMIC DNA]</scope>
    <source>
        <strain evidence="11">ATCC 22028 / DSM 70294 / BCRC 21397 / CBS 2163 / NBRC 10782 / NRRL Y-8283 / UCD 57-17</strain>
    </source>
</reference>
<feature type="compositionally biased region" description="Acidic residues" evidence="8">
    <location>
        <begin position="42"/>
        <end position="54"/>
    </location>
</feature>
<dbReference type="GO" id="GO:0005524">
    <property type="term" value="F:ATP binding"/>
    <property type="evidence" value="ECO:0007669"/>
    <property type="project" value="UniProtKB-KW"/>
</dbReference>
<dbReference type="GO" id="GO:0006363">
    <property type="term" value="P:termination of RNA polymerase I transcription"/>
    <property type="evidence" value="ECO:0007669"/>
    <property type="project" value="EnsemblFungi"/>
</dbReference>
<dbReference type="GO" id="GO:0090730">
    <property type="term" value="C:Las1 complex"/>
    <property type="evidence" value="ECO:0007669"/>
    <property type="project" value="EnsemblFungi"/>
</dbReference>
<dbReference type="Proteomes" id="UP000000267">
    <property type="component" value="Unassembled WGS sequence"/>
</dbReference>
<dbReference type="EMBL" id="DS480438">
    <property type="protein sequence ID" value="EDO15955.1"/>
    <property type="molecule type" value="Genomic_DNA"/>
</dbReference>
<dbReference type="KEGG" id="vpo:Kpol_1044p14"/>
<dbReference type="OrthoDB" id="4054781at2759"/>
<dbReference type="GO" id="GO:0051731">
    <property type="term" value="F:polynucleotide 5'-hydroxyl-kinase activity"/>
    <property type="evidence" value="ECO:0007669"/>
    <property type="project" value="EnsemblFungi"/>
</dbReference>
<evidence type="ECO:0000256" key="1">
    <source>
        <dbReference type="ARBA" id="ARBA00011003"/>
    </source>
</evidence>
<dbReference type="InterPro" id="IPR032319">
    <property type="entry name" value="CLP1_P"/>
</dbReference>